<dbReference type="InterPro" id="IPR037401">
    <property type="entry name" value="SnoaL-like"/>
</dbReference>
<name>A0ABU8S912_9SPHN</name>
<dbReference type="Pfam" id="PF13577">
    <property type="entry name" value="SnoaL_4"/>
    <property type="match status" value="1"/>
</dbReference>
<dbReference type="InterPro" id="IPR032710">
    <property type="entry name" value="NTF2-like_dom_sf"/>
</dbReference>
<proteinExistence type="predicted"/>
<dbReference type="EMBL" id="JBBHJY010000005">
    <property type="protein sequence ID" value="MEJ6010438.1"/>
    <property type="molecule type" value="Genomic_DNA"/>
</dbReference>
<evidence type="ECO:0000313" key="3">
    <source>
        <dbReference type="Proteomes" id="UP001379235"/>
    </source>
</evidence>
<reference evidence="2 3" key="1">
    <citation type="submission" date="2024-03" db="EMBL/GenBank/DDBJ databases">
        <authorList>
            <person name="Jo J.-H."/>
        </authorList>
    </citation>
    <scope>NUCLEOTIDE SEQUENCE [LARGE SCALE GENOMIC DNA]</scope>
    <source>
        <strain evidence="2 3">AS3R-12</strain>
    </source>
</reference>
<comment type="caution">
    <text evidence="2">The sequence shown here is derived from an EMBL/GenBank/DDBJ whole genome shotgun (WGS) entry which is preliminary data.</text>
</comment>
<protein>
    <submittedName>
        <fullName evidence="2">Nuclear transport factor 2 family protein</fullName>
    </submittedName>
</protein>
<feature type="domain" description="SnoaL-like" evidence="1">
    <location>
        <begin position="6"/>
        <end position="127"/>
    </location>
</feature>
<gene>
    <name evidence="2" type="ORF">WG900_10950</name>
</gene>
<evidence type="ECO:0000313" key="2">
    <source>
        <dbReference type="EMBL" id="MEJ6010438.1"/>
    </source>
</evidence>
<keyword evidence="3" id="KW-1185">Reference proteome</keyword>
<dbReference type="Gene3D" id="3.10.450.50">
    <property type="match status" value="1"/>
</dbReference>
<sequence length="186" mass="21463">MDKRIEELLDKQALHENLMTYCRGIDRMDLELMKSTYWPDGTDDHGRFVGNAHEWCHVGLKSREVLVSCNHHVSNVLIELAGDRAKRESMFIVVTTYKDDSNHQFLGGRYRDLCEKRGGEWRVLNRTCIWDWNRKIVAEPGWDIMQAPEMSNWGQFHPSDPIYAADWSAIEPTSAAASGRPEVDRG</sequence>
<evidence type="ECO:0000259" key="1">
    <source>
        <dbReference type="Pfam" id="PF13577"/>
    </source>
</evidence>
<dbReference type="SUPFAM" id="SSF54427">
    <property type="entry name" value="NTF2-like"/>
    <property type="match status" value="1"/>
</dbReference>
<dbReference type="CDD" id="cd00531">
    <property type="entry name" value="NTF2_like"/>
    <property type="match status" value="1"/>
</dbReference>
<dbReference type="Proteomes" id="UP001379235">
    <property type="component" value="Unassembled WGS sequence"/>
</dbReference>
<dbReference type="RefSeq" id="WP_339967086.1">
    <property type="nucleotide sequence ID" value="NZ_JBBHJY010000005.1"/>
</dbReference>
<organism evidence="2 3">
    <name type="scientific">Novosphingobium aquae</name>
    <dbReference type="NCBI Taxonomy" id="3133435"/>
    <lineage>
        <taxon>Bacteria</taxon>
        <taxon>Pseudomonadati</taxon>
        <taxon>Pseudomonadota</taxon>
        <taxon>Alphaproteobacteria</taxon>
        <taxon>Sphingomonadales</taxon>
        <taxon>Sphingomonadaceae</taxon>
        <taxon>Novosphingobium</taxon>
    </lineage>
</organism>
<accession>A0ABU8S912</accession>